<dbReference type="EMBL" id="JAODWD010000006">
    <property type="protein sequence ID" value="MCT7661346.1"/>
    <property type="molecule type" value="Genomic_DNA"/>
</dbReference>
<organism evidence="1 2">
    <name type="scientific">Mycobacterium deserti</name>
    <dbReference type="NCBI Taxonomy" id="2978347"/>
    <lineage>
        <taxon>Bacteria</taxon>
        <taxon>Bacillati</taxon>
        <taxon>Actinomycetota</taxon>
        <taxon>Actinomycetes</taxon>
        <taxon>Mycobacteriales</taxon>
        <taxon>Mycobacteriaceae</taxon>
        <taxon>Mycobacterium</taxon>
    </lineage>
</organism>
<sequence>MTTTITTTVRDVGTTVGASPTWMLRHLVGVLSRPGQPSAAPVDQVTISPVGVTRC</sequence>
<dbReference type="RefSeq" id="WP_260995419.1">
    <property type="nucleotide sequence ID" value="NZ_JAODWD010000006.1"/>
</dbReference>
<evidence type="ECO:0000313" key="2">
    <source>
        <dbReference type="Proteomes" id="UP001206639"/>
    </source>
</evidence>
<reference evidence="2" key="1">
    <citation type="submission" date="2023-07" db="EMBL/GenBank/DDBJ databases">
        <authorList>
            <person name="Deng Y."/>
            <person name="Zhang Y.-Q."/>
        </authorList>
    </citation>
    <scope>NUCLEOTIDE SEQUENCE [LARGE SCALE GENOMIC DNA]</scope>
    <source>
        <strain evidence="2">CPCC 205710</strain>
    </source>
</reference>
<proteinExistence type="predicted"/>
<name>A0ABT2MH83_9MYCO</name>
<accession>A0ABT2MH83</accession>
<evidence type="ECO:0000313" key="1">
    <source>
        <dbReference type="EMBL" id="MCT7661346.1"/>
    </source>
</evidence>
<protein>
    <submittedName>
        <fullName evidence="1">Uncharacterized protein</fullName>
    </submittedName>
</protein>
<comment type="caution">
    <text evidence="1">The sequence shown here is derived from an EMBL/GenBank/DDBJ whole genome shotgun (WGS) entry which is preliminary data.</text>
</comment>
<gene>
    <name evidence="1" type="ORF">N4S67_23350</name>
</gene>
<dbReference type="Proteomes" id="UP001206639">
    <property type="component" value="Unassembled WGS sequence"/>
</dbReference>
<keyword evidence="2" id="KW-1185">Reference proteome</keyword>